<keyword evidence="2" id="KW-1185">Reference proteome</keyword>
<accession>A0A369JYA9</accession>
<dbReference type="InParanoid" id="A0A369JYA9"/>
<evidence type="ECO:0000313" key="1">
    <source>
        <dbReference type="EMBL" id="RDB27329.1"/>
    </source>
</evidence>
<evidence type="ECO:0000313" key="2">
    <source>
        <dbReference type="Proteomes" id="UP000076154"/>
    </source>
</evidence>
<reference evidence="1" key="1">
    <citation type="submission" date="2018-04" db="EMBL/GenBank/DDBJ databases">
        <title>Whole genome sequencing of Hypsizygus marmoreus.</title>
        <authorList>
            <person name="Choi I.-G."/>
            <person name="Min B."/>
            <person name="Kim J.-G."/>
            <person name="Kim S."/>
            <person name="Oh Y.-L."/>
            <person name="Kong W.-S."/>
            <person name="Park H."/>
            <person name="Jeong J."/>
            <person name="Song E.-S."/>
        </authorList>
    </citation>
    <scope>NUCLEOTIDE SEQUENCE [LARGE SCALE GENOMIC DNA]</scope>
    <source>
        <strain evidence="1">51987-8</strain>
    </source>
</reference>
<dbReference type="Proteomes" id="UP000076154">
    <property type="component" value="Unassembled WGS sequence"/>
</dbReference>
<sequence>MTFLTRSEPLTLRFMREHPLAILGYHRNYGPDHRWDVYYGLLTAMLMMMYLVRISLHWSPVVWIHSLNELAHIVMASSFMPESITGIQLATCAPLFTTVGHWSSQVPEAAGTRGAVHFLRSGYASCQGCELFIFVIKL</sequence>
<proteinExistence type="predicted"/>
<name>A0A369JYA9_HYPMA</name>
<comment type="caution">
    <text evidence="1">The sequence shown here is derived from an EMBL/GenBank/DDBJ whole genome shotgun (WGS) entry which is preliminary data.</text>
</comment>
<dbReference type="EMBL" id="LUEZ02000017">
    <property type="protein sequence ID" value="RDB27329.1"/>
    <property type="molecule type" value="Genomic_DNA"/>
</dbReference>
<gene>
    <name evidence="1" type="ORF">Hypma_004427</name>
</gene>
<dbReference type="AlphaFoldDB" id="A0A369JYA9"/>
<protein>
    <submittedName>
        <fullName evidence="1">Uncharacterized protein</fullName>
    </submittedName>
</protein>
<organism evidence="1 2">
    <name type="scientific">Hypsizygus marmoreus</name>
    <name type="common">White beech mushroom</name>
    <name type="synonym">Agaricus marmoreus</name>
    <dbReference type="NCBI Taxonomy" id="39966"/>
    <lineage>
        <taxon>Eukaryota</taxon>
        <taxon>Fungi</taxon>
        <taxon>Dikarya</taxon>
        <taxon>Basidiomycota</taxon>
        <taxon>Agaricomycotina</taxon>
        <taxon>Agaricomycetes</taxon>
        <taxon>Agaricomycetidae</taxon>
        <taxon>Agaricales</taxon>
        <taxon>Tricholomatineae</taxon>
        <taxon>Lyophyllaceae</taxon>
        <taxon>Hypsizygus</taxon>
    </lineage>
</organism>